<dbReference type="EMBL" id="BMYZ01000003">
    <property type="protein sequence ID" value="GGY83128.1"/>
    <property type="molecule type" value="Genomic_DNA"/>
</dbReference>
<feature type="transmembrane region" description="Helical" evidence="1">
    <location>
        <begin position="41"/>
        <end position="61"/>
    </location>
</feature>
<dbReference type="Proteomes" id="UP000619761">
    <property type="component" value="Unassembled WGS sequence"/>
</dbReference>
<sequence>MIGFKALSIFTAALALILFLSLLFVPEPIFFIFQLTETGSAFFIARRAAMLFLGIAILSWLGRAQPHSQSRQSICMGLGVMMLGLACLGLFEYLRGFAGPGIGLAVITEAIIGVAYLKIWFVHRQ</sequence>
<accession>A0ABQ3B7U5</accession>
<dbReference type="RefSeq" id="WP_189420067.1">
    <property type="nucleotide sequence ID" value="NZ_BMYZ01000003.1"/>
</dbReference>
<proteinExistence type="predicted"/>
<keyword evidence="3" id="KW-1185">Reference proteome</keyword>
<reference evidence="3" key="1">
    <citation type="journal article" date="2019" name="Int. J. Syst. Evol. Microbiol.">
        <title>The Global Catalogue of Microorganisms (GCM) 10K type strain sequencing project: providing services to taxonomists for standard genome sequencing and annotation.</title>
        <authorList>
            <consortium name="The Broad Institute Genomics Platform"/>
            <consortium name="The Broad Institute Genome Sequencing Center for Infectious Disease"/>
            <person name="Wu L."/>
            <person name="Ma J."/>
        </authorList>
    </citation>
    <scope>NUCLEOTIDE SEQUENCE [LARGE SCALE GENOMIC DNA]</scope>
    <source>
        <strain evidence="3">KCTC 32239</strain>
    </source>
</reference>
<evidence type="ECO:0000313" key="3">
    <source>
        <dbReference type="Proteomes" id="UP000619761"/>
    </source>
</evidence>
<organism evidence="2 3">
    <name type="scientific">Cellvibrio zantedeschiae</name>
    <dbReference type="NCBI Taxonomy" id="1237077"/>
    <lineage>
        <taxon>Bacteria</taxon>
        <taxon>Pseudomonadati</taxon>
        <taxon>Pseudomonadota</taxon>
        <taxon>Gammaproteobacteria</taxon>
        <taxon>Cellvibrionales</taxon>
        <taxon>Cellvibrionaceae</taxon>
        <taxon>Cellvibrio</taxon>
    </lineage>
</organism>
<name>A0ABQ3B7U5_9GAMM</name>
<keyword evidence="1" id="KW-0812">Transmembrane</keyword>
<feature type="transmembrane region" description="Helical" evidence="1">
    <location>
        <begin position="97"/>
        <end position="117"/>
    </location>
</feature>
<keyword evidence="1" id="KW-0472">Membrane</keyword>
<comment type="caution">
    <text evidence="2">The sequence shown here is derived from an EMBL/GenBank/DDBJ whole genome shotgun (WGS) entry which is preliminary data.</text>
</comment>
<evidence type="ECO:0008006" key="4">
    <source>
        <dbReference type="Google" id="ProtNLM"/>
    </source>
</evidence>
<feature type="transmembrane region" description="Helical" evidence="1">
    <location>
        <begin position="73"/>
        <end position="91"/>
    </location>
</feature>
<keyword evidence="1" id="KW-1133">Transmembrane helix</keyword>
<evidence type="ECO:0000313" key="2">
    <source>
        <dbReference type="EMBL" id="GGY83128.1"/>
    </source>
</evidence>
<evidence type="ECO:0000256" key="1">
    <source>
        <dbReference type="SAM" id="Phobius"/>
    </source>
</evidence>
<gene>
    <name evidence="2" type="ORF">GCM10011613_29990</name>
</gene>
<protein>
    <recommendedName>
        <fullName evidence="4">DUF4345 domain-containing protein</fullName>
    </recommendedName>
</protein>